<organism evidence="2 3">
    <name type="scientific">Pleurodeles waltl</name>
    <name type="common">Iberian ribbed newt</name>
    <dbReference type="NCBI Taxonomy" id="8319"/>
    <lineage>
        <taxon>Eukaryota</taxon>
        <taxon>Metazoa</taxon>
        <taxon>Chordata</taxon>
        <taxon>Craniata</taxon>
        <taxon>Vertebrata</taxon>
        <taxon>Euteleostomi</taxon>
        <taxon>Amphibia</taxon>
        <taxon>Batrachia</taxon>
        <taxon>Caudata</taxon>
        <taxon>Salamandroidea</taxon>
        <taxon>Salamandridae</taxon>
        <taxon>Pleurodelinae</taxon>
        <taxon>Pleurodeles</taxon>
    </lineage>
</organism>
<keyword evidence="3" id="KW-1185">Reference proteome</keyword>
<proteinExistence type="predicted"/>
<gene>
    <name evidence="2" type="ORF">NDU88_006192</name>
</gene>
<name>A0AAV7LPZ3_PLEWA</name>
<protein>
    <submittedName>
        <fullName evidence="2">Uncharacterized protein</fullName>
    </submittedName>
</protein>
<sequence>MVLEMVREECDVMFDYNDEAVSLEEGEIVAEEGSARVVAGGLRRGGLRIVAVALVFYRSRQCDGRTISGSSTELAGPARTHGHN</sequence>
<comment type="caution">
    <text evidence="2">The sequence shown here is derived from an EMBL/GenBank/DDBJ whole genome shotgun (WGS) entry which is preliminary data.</text>
</comment>
<dbReference type="AlphaFoldDB" id="A0AAV7LPZ3"/>
<evidence type="ECO:0000313" key="3">
    <source>
        <dbReference type="Proteomes" id="UP001066276"/>
    </source>
</evidence>
<dbReference type="Proteomes" id="UP001066276">
    <property type="component" value="Chromosome 11"/>
</dbReference>
<evidence type="ECO:0000313" key="2">
    <source>
        <dbReference type="EMBL" id="KAJ1093083.1"/>
    </source>
</evidence>
<evidence type="ECO:0000256" key="1">
    <source>
        <dbReference type="SAM" id="MobiDB-lite"/>
    </source>
</evidence>
<dbReference type="EMBL" id="JANPWB010000015">
    <property type="protein sequence ID" value="KAJ1093083.1"/>
    <property type="molecule type" value="Genomic_DNA"/>
</dbReference>
<feature type="region of interest" description="Disordered" evidence="1">
    <location>
        <begin position="64"/>
        <end position="84"/>
    </location>
</feature>
<accession>A0AAV7LPZ3</accession>
<reference evidence="2" key="1">
    <citation type="journal article" date="2022" name="bioRxiv">
        <title>Sequencing and chromosome-scale assembly of the giantPleurodeles waltlgenome.</title>
        <authorList>
            <person name="Brown T."/>
            <person name="Elewa A."/>
            <person name="Iarovenko S."/>
            <person name="Subramanian E."/>
            <person name="Araus A.J."/>
            <person name="Petzold A."/>
            <person name="Susuki M."/>
            <person name="Suzuki K.-i.T."/>
            <person name="Hayashi T."/>
            <person name="Toyoda A."/>
            <person name="Oliveira C."/>
            <person name="Osipova E."/>
            <person name="Leigh N.D."/>
            <person name="Simon A."/>
            <person name="Yun M.H."/>
        </authorList>
    </citation>
    <scope>NUCLEOTIDE SEQUENCE</scope>
    <source>
        <strain evidence="2">20211129_DDA</strain>
        <tissue evidence="2">Liver</tissue>
    </source>
</reference>